<dbReference type="RefSeq" id="WP_057851804.1">
    <property type="nucleotide sequence ID" value="NZ_LLXX01000119.1"/>
</dbReference>
<sequence length="428" mass="45144">MPRAILVILDGLRRDLVTPQATPRLAAFAERSEQFAAHRTVFPSCTRVVSASLATGCYPARHGLQGNTMALMENGRLVRHDAGRPDFLQHKRRVTGRALAVPTLAERLTDSGGAIIFSNVSPGAAYAHDPDGFGRVYHRAGSFGRARVPLPEDEQLRVTLDVEGDQAMTERFIREAVLPPSDPPALAVLWLGEPDATQHALPMGSPGHLAVLQEADRNAGRVMDAVATLADKDDVLLLIGSDHGHQTVTGVIDIDEELVTAGLKESLESTDVVVASNGTSALLYVHPDFVARTPLVGDFLANREWAETVLDGSALASVGQGPDHGLAFAVSMRASDEPNAYGVAGTSLVAERAGNKADILGSGQHGGLGAGEQAPFLMIRGAHFIHGVARQEPSCITDIAPTILTHLGLPASGMDGRPLQAVRGGRDG</sequence>
<evidence type="ECO:0000313" key="1">
    <source>
        <dbReference type="EMBL" id="KRR05247.1"/>
    </source>
</evidence>
<proteinExistence type="predicted"/>
<dbReference type="Gene3D" id="3.40.720.10">
    <property type="entry name" value="Alkaline Phosphatase, subunit A"/>
    <property type="match status" value="2"/>
</dbReference>
<dbReference type="InterPro" id="IPR002591">
    <property type="entry name" value="Phosphodiest/P_Trfase"/>
</dbReference>
<keyword evidence="2" id="KW-1185">Reference proteome</keyword>
<dbReference type="Pfam" id="PF01663">
    <property type="entry name" value="Phosphodiest"/>
    <property type="match status" value="1"/>
</dbReference>
<dbReference type="PANTHER" id="PTHR10151:SF120">
    <property type="entry name" value="BIS(5'-ADENOSYL)-TRIPHOSPHATASE"/>
    <property type="match status" value="1"/>
</dbReference>
<organism evidence="1 2">
    <name type="scientific">Bradyrhizobium valentinum</name>
    <dbReference type="NCBI Taxonomy" id="1518501"/>
    <lineage>
        <taxon>Bacteria</taxon>
        <taxon>Pseudomonadati</taxon>
        <taxon>Pseudomonadota</taxon>
        <taxon>Alphaproteobacteria</taxon>
        <taxon>Hyphomicrobiales</taxon>
        <taxon>Nitrobacteraceae</taxon>
        <taxon>Bradyrhizobium</taxon>
    </lineage>
</organism>
<reference evidence="1 2" key="1">
    <citation type="submission" date="2014-03" db="EMBL/GenBank/DDBJ databases">
        <title>Bradyrhizobium valentinum sp. nov., isolated from effective nodules of Lupinus mariae-josephae, a lupine endemic of basic-lime soils in Eastern Spain.</title>
        <authorList>
            <person name="Duran D."/>
            <person name="Rey L."/>
            <person name="Navarro A."/>
            <person name="Busquets A."/>
            <person name="Imperial J."/>
            <person name="Ruiz-Argueso T."/>
        </authorList>
    </citation>
    <scope>NUCLEOTIDE SEQUENCE [LARGE SCALE GENOMIC DNA]</scope>
    <source>
        <strain evidence="1 2">LmjM3</strain>
    </source>
</reference>
<protein>
    <submittedName>
        <fullName evidence="1">Nucleotide pyrophosphatase</fullName>
    </submittedName>
</protein>
<gene>
    <name evidence="1" type="ORF">CP49_01335</name>
</gene>
<dbReference type="AlphaFoldDB" id="A0A0R3KUE7"/>
<dbReference type="PANTHER" id="PTHR10151">
    <property type="entry name" value="ECTONUCLEOTIDE PYROPHOSPHATASE/PHOSPHODIESTERASE"/>
    <property type="match status" value="1"/>
</dbReference>
<evidence type="ECO:0000313" key="2">
    <source>
        <dbReference type="Proteomes" id="UP000051913"/>
    </source>
</evidence>
<dbReference type="Proteomes" id="UP000051913">
    <property type="component" value="Unassembled WGS sequence"/>
</dbReference>
<dbReference type="GO" id="GO:0016787">
    <property type="term" value="F:hydrolase activity"/>
    <property type="evidence" value="ECO:0007669"/>
    <property type="project" value="UniProtKB-ARBA"/>
</dbReference>
<dbReference type="SUPFAM" id="SSF53649">
    <property type="entry name" value="Alkaline phosphatase-like"/>
    <property type="match status" value="1"/>
</dbReference>
<dbReference type="STRING" id="1518501.CQ10_05000"/>
<dbReference type="EMBL" id="LLXX01000119">
    <property type="protein sequence ID" value="KRR05247.1"/>
    <property type="molecule type" value="Genomic_DNA"/>
</dbReference>
<name>A0A0R3KUE7_9BRAD</name>
<accession>A0A0R3KUE7</accession>
<dbReference type="InterPro" id="IPR017850">
    <property type="entry name" value="Alkaline_phosphatase_core_sf"/>
</dbReference>
<comment type="caution">
    <text evidence="1">The sequence shown here is derived from an EMBL/GenBank/DDBJ whole genome shotgun (WGS) entry which is preliminary data.</text>
</comment>
<dbReference type="OrthoDB" id="9779418at2"/>